<dbReference type="Proteomes" id="UP000009336">
    <property type="component" value="Unassembled WGS sequence"/>
</dbReference>
<accession>K8WSQ1</accession>
<reference evidence="2 3" key="1">
    <citation type="journal article" date="2012" name="BMC Genomics">
        <title>Comparative genomics of bacteria in the genus Providencia isolated from wild Drosophila melanogaster.</title>
        <authorList>
            <person name="Galac M.R."/>
            <person name="Lazzaro B.P."/>
        </authorList>
    </citation>
    <scope>NUCLEOTIDE SEQUENCE [LARGE SCALE GENOMIC DNA]</scope>
    <source>
        <strain evidence="2 3">DSM 19968</strain>
    </source>
</reference>
<dbReference type="InterPro" id="IPR036866">
    <property type="entry name" value="RibonucZ/Hydroxyglut_hydro"/>
</dbReference>
<dbReference type="EMBL" id="AKKL01000014">
    <property type="protein sequence ID" value="EKT63674.1"/>
    <property type="molecule type" value="Genomic_DNA"/>
</dbReference>
<dbReference type="AlphaFoldDB" id="K8WSQ1"/>
<dbReference type="SUPFAM" id="SSF56281">
    <property type="entry name" value="Metallo-hydrolase/oxidoreductase"/>
    <property type="match status" value="1"/>
</dbReference>
<evidence type="ECO:0000313" key="2">
    <source>
        <dbReference type="EMBL" id="EKT63674.1"/>
    </source>
</evidence>
<proteinExistence type="predicted"/>
<organism evidence="2 3">
    <name type="scientific">Providencia burhodogranariea DSM 19968</name>
    <dbReference type="NCBI Taxonomy" id="1141662"/>
    <lineage>
        <taxon>Bacteria</taxon>
        <taxon>Pseudomonadati</taxon>
        <taxon>Pseudomonadota</taxon>
        <taxon>Gammaproteobacteria</taxon>
        <taxon>Enterobacterales</taxon>
        <taxon>Morganellaceae</taxon>
        <taxon>Providencia</taxon>
    </lineage>
</organism>
<sequence length="273" mass="31007">MKIHFLGTAASEGIPNPFCRCQHCLKARHLGGKEIRTHSSAIIDDLMLIDLSPTFSHQLLRDELNASNIESLLFTHTHPDHFNVGELYSRMEGYGYEINHPLHIFGNDRAINGAVEVLPGYSKERFAFHCLVPFVTVERQGYQITPLLANHAKWEYCFVYHIEKDGKSIFYGHDSGWFPELTWNWLEDRPLDIVVLEATYGLNGNDRTDNHMSLETVFAVKQKLTDLGCMHDNSQTFISHISHSAGLLHEDLIAVCAEHNIQVAFDGLTVNSY</sequence>
<evidence type="ECO:0000259" key="1">
    <source>
        <dbReference type="Pfam" id="PF12706"/>
    </source>
</evidence>
<evidence type="ECO:0000313" key="3">
    <source>
        <dbReference type="Proteomes" id="UP000009336"/>
    </source>
</evidence>
<feature type="domain" description="Metallo-beta-lactamase" evidence="1">
    <location>
        <begin position="48"/>
        <end position="219"/>
    </location>
</feature>
<gene>
    <name evidence="2" type="ORF">OOA_04847</name>
</gene>
<keyword evidence="3" id="KW-1185">Reference proteome</keyword>
<dbReference type="HOGENOM" id="CLU_044538_4_0_6"/>
<dbReference type="Gene3D" id="3.60.15.10">
    <property type="entry name" value="Ribonuclease Z/Hydroxyacylglutathione hydrolase-like"/>
    <property type="match status" value="1"/>
</dbReference>
<dbReference type="PANTHER" id="PTHR42663:SF6">
    <property type="entry name" value="HYDROLASE C777.06C-RELATED"/>
    <property type="match status" value="1"/>
</dbReference>
<dbReference type="PANTHER" id="PTHR42663">
    <property type="entry name" value="HYDROLASE C777.06C-RELATED-RELATED"/>
    <property type="match status" value="1"/>
</dbReference>
<protein>
    <recommendedName>
        <fullName evidence="1">Metallo-beta-lactamase domain-containing protein</fullName>
    </recommendedName>
</protein>
<dbReference type="eggNOG" id="COG1235">
    <property type="taxonomic scope" value="Bacteria"/>
</dbReference>
<dbReference type="PATRIC" id="fig|1141662.3.peg.984"/>
<comment type="caution">
    <text evidence="2">The sequence shown here is derived from an EMBL/GenBank/DDBJ whole genome shotgun (WGS) entry which is preliminary data.</text>
</comment>
<dbReference type="InterPro" id="IPR001279">
    <property type="entry name" value="Metallo-B-lactamas"/>
</dbReference>
<name>K8WSQ1_9GAMM</name>
<dbReference type="Pfam" id="PF12706">
    <property type="entry name" value="Lactamase_B_2"/>
    <property type="match status" value="1"/>
</dbReference>
<dbReference type="RefSeq" id="WP_008911005.1">
    <property type="nucleotide sequence ID" value="NZ_KB233222.1"/>
</dbReference>
<dbReference type="OrthoDB" id="9803916at2"/>
<dbReference type="STRING" id="1141662.OOA_04847"/>